<name>A0A285TLA5_9PROT</name>
<accession>A0A285TLA5</accession>
<evidence type="ECO:0000256" key="1">
    <source>
        <dbReference type="SAM" id="Phobius"/>
    </source>
</evidence>
<organism evidence="2 3">
    <name type="scientific">Thalassospira xiamenensis</name>
    <dbReference type="NCBI Taxonomy" id="220697"/>
    <lineage>
        <taxon>Bacteria</taxon>
        <taxon>Pseudomonadati</taxon>
        <taxon>Pseudomonadota</taxon>
        <taxon>Alphaproteobacteria</taxon>
        <taxon>Rhodospirillales</taxon>
        <taxon>Thalassospiraceae</taxon>
        <taxon>Thalassospira</taxon>
    </lineage>
</organism>
<protein>
    <submittedName>
        <fullName evidence="2">Uncharacterized protein</fullName>
    </submittedName>
</protein>
<gene>
    <name evidence="2" type="ORF">SAMN05428964_103418</name>
</gene>
<sequence length="148" mass="16248">MTRTADILSIEGAVRNDVRNYWSQNVSLQRMLSGVMIVGIAVQLLMIGYMQSITGDKPDSLWTAYCLVLFGTLVASVKSILLTRKGLDFKTALPLMDKYDALDKQCMEDLKAFISGNRNPAACEDAVTNWAQHEARLASEATATPSEA</sequence>
<dbReference type="Proteomes" id="UP000219068">
    <property type="component" value="Unassembled WGS sequence"/>
</dbReference>
<evidence type="ECO:0000313" key="3">
    <source>
        <dbReference type="Proteomes" id="UP000219068"/>
    </source>
</evidence>
<evidence type="ECO:0000313" key="2">
    <source>
        <dbReference type="EMBL" id="SOC21486.1"/>
    </source>
</evidence>
<dbReference type="EMBL" id="OBMM01000003">
    <property type="protein sequence ID" value="SOC21486.1"/>
    <property type="molecule type" value="Genomic_DNA"/>
</dbReference>
<dbReference type="RefSeq" id="WP_142994505.1">
    <property type="nucleotide sequence ID" value="NZ_OBMM01000003.1"/>
</dbReference>
<keyword evidence="1" id="KW-1133">Transmembrane helix</keyword>
<reference evidence="2 3" key="1">
    <citation type="submission" date="2017-08" db="EMBL/GenBank/DDBJ databases">
        <authorList>
            <person name="de Groot N.N."/>
        </authorList>
    </citation>
    <scope>NUCLEOTIDE SEQUENCE [LARGE SCALE GENOMIC DNA]</scope>
    <source>
        <strain evidence="2 3">USBA 78</strain>
    </source>
</reference>
<keyword evidence="1" id="KW-0472">Membrane</keyword>
<keyword evidence="1" id="KW-0812">Transmembrane</keyword>
<feature type="transmembrane region" description="Helical" evidence="1">
    <location>
        <begin position="62"/>
        <end position="81"/>
    </location>
</feature>
<feature type="transmembrane region" description="Helical" evidence="1">
    <location>
        <begin position="31"/>
        <end position="50"/>
    </location>
</feature>
<dbReference type="AlphaFoldDB" id="A0A285TLA5"/>
<proteinExistence type="predicted"/>